<dbReference type="AlphaFoldDB" id="A0A1Q8S3T6"/>
<dbReference type="Pfam" id="PF24809">
    <property type="entry name" value="DUF7708"/>
    <property type="match status" value="1"/>
</dbReference>
<comment type="caution">
    <text evidence="2">The sequence shown here is derived from an EMBL/GenBank/DDBJ whole genome shotgun (WGS) entry which is preliminary data.</text>
</comment>
<gene>
    <name evidence="2" type="ORF">CCHL11_03238</name>
</gene>
<dbReference type="OrthoDB" id="4847639at2759"/>
<dbReference type="STRING" id="708187.A0A1Q8S3T6"/>
<dbReference type="EMBL" id="MPGH01000022">
    <property type="protein sequence ID" value="OLN96119.1"/>
    <property type="molecule type" value="Genomic_DNA"/>
</dbReference>
<evidence type="ECO:0000259" key="1">
    <source>
        <dbReference type="Pfam" id="PF24809"/>
    </source>
</evidence>
<feature type="domain" description="DUF7708" evidence="1">
    <location>
        <begin position="143"/>
        <end position="200"/>
    </location>
</feature>
<sequence>MNSVRNSRVLVRVYSFDAEERLPPSSDGHTLARILAETQDTRETARDPWRRFFESTATNDKESFKELTEADESNPITKVLAVETTRLREKWLAFRDSCPAADRLDLQASEPTMAGVIDTVQGIQNAWDAKRQNGRLSKAKRLFHKFCGTLNSHKLMIQMLPSANEYVSIFTGTLNVIIQASANHEKIAEGLSEALCTMSEYRHGLDDEEKAQKIARFL</sequence>
<accession>A0A1Q8S3T6</accession>
<evidence type="ECO:0000313" key="3">
    <source>
        <dbReference type="Proteomes" id="UP000186583"/>
    </source>
</evidence>
<dbReference type="InterPro" id="IPR056125">
    <property type="entry name" value="DUF7708"/>
</dbReference>
<name>A0A1Q8S3T6_9PEZI</name>
<organism evidence="2 3">
    <name type="scientific">Colletotrichum chlorophyti</name>
    <dbReference type="NCBI Taxonomy" id="708187"/>
    <lineage>
        <taxon>Eukaryota</taxon>
        <taxon>Fungi</taxon>
        <taxon>Dikarya</taxon>
        <taxon>Ascomycota</taxon>
        <taxon>Pezizomycotina</taxon>
        <taxon>Sordariomycetes</taxon>
        <taxon>Hypocreomycetidae</taxon>
        <taxon>Glomerellales</taxon>
        <taxon>Glomerellaceae</taxon>
        <taxon>Colletotrichum</taxon>
    </lineage>
</organism>
<proteinExistence type="predicted"/>
<protein>
    <recommendedName>
        <fullName evidence="1">DUF7708 domain-containing protein</fullName>
    </recommendedName>
</protein>
<keyword evidence="3" id="KW-1185">Reference proteome</keyword>
<reference evidence="2 3" key="1">
    <citation type="submission" date="2016-11" db="EMBL/GenBank/DDBJ databases">
        <title>Draft Genome Assembly of Colletotrichum chlorophyti a pathogen of herbaceous plants.</title>
        <authorList>
            <person name="Gan P."/>
            <person name="Narusaka M."/>
            <person name="Tsushima A."/>
            <person name="Narusaka Y."/>
            <person name="Takano Y."/>
            <person name="Shirasu K."/>
        </authorList>
    </citation>
    <scope>NUCLEOTIDE SEQUENCE [LARGE SCALE GENOMIC DNA]</scope>
    <source>
        <strain evidence="2 3">NTL11</strain>
    </source>
</reference>
<dbReference type="Proteomes" id="UP000186583">
    <property type="component" value="Unassembled WGS sequence"/>
</dbReference>
<evidence type="ECO:0000313" key="2">
    <source>
        <dbReference type="EMBL" id="OLN96119.1"/>
    </source>
</evidence>